<protein>
    <submittedName>
        <fullName evidence="1 2">Uncharacterized protein</fullName>
    </submittedName>
</protein>
<dbReference type="VEuPathDB" id="VectorBase:ASIC019028"/>
<dbReference type="EMBL" id="ATLV01024203">
    <property type="status" value="NOT_ANNOTATED_CDS"/>
    <property type="molecule type" value="Genomic_DNA"/>
</dbReference>
<gene>
    <name evidence="1" type="ORF">ZHAS_00019028</name>
</gene>
<proteinExistence type="predicted"/>
<reference evidence="2" key="2">
    <citation type="submission" date="2020-05" db="UniProtKB">
        <authorList>
            <consortium name="EnsemblMetazoa"/>
        </authorList>
    </citation>
    <scope>IDENTIFICATION</scope>
</reference>
<accession>A0A084WL90</accession>
<evidence type="ECO:0000313" key="2">
    <source>
        <dbReference type="EnsemblMetazoa" id="ASIC019028-PA"/>
    </source>
</evidence>
<reference evidence="1 3" key="1">
    <citation type="journal article" date="2014" name="BMC Genomics">
        <title>Genome sequence of Anopheles sinensis provides insight into genetics basis of mosquito competence for malaria parasites.</title>
        <authorList>
            <person name="Zhou D."/>
            <person name="Zhang D."/>
            <person name="Ding G."/>
            <person name="Shi L."/>
            <person name="Hou Q."/>
            <person name="Ye Y."/>
            <person name="Xu Y."/>
            <person name="Zhou H."/>
            <person name="Xiong C."/>
            <person name="Li S."/>
            <person name="Yu J."/>
            <person name="Hong S."/>
            <person name="Yu X."/>
            <person name="Zou P."/>
            <person name="Chen C."/>
            <person name="Chang X."/>
            <person name="Wang W."/>
            <person name="Lv Y."/>
            <person name="Sun Y."/>
            <person name="Ma L."/>
            <person name="Shen B."/>
            <person name="Zhu C."/>
        </authorList>
    </citation>
    <scope>NUCLEOTIDE SEQUENCE [LARGE SCALE GENOMIC DNA]</scope>
</reference>
<keyword evidence="3" id="KW-1185">Reference proteome</keyword>
<name>A0A084WL90_ANOSI</name>
<dbReference type="EMBL" id="KE525350">
    <property type="protein sequence ID" value="KFB50984.1"/>
    <property type="molecule type" value="Genomic_DNA"/>
</dbReference>
<evidence type="ECO:0000313" key="1">
    <source>
        <dbReference type="EMBL" id="KFB50984.1"/>
    </source>
</evidence>
<dbReference type="EnsemblMetazoa" id="ASIC019028-RA">
    <property type="protein sequence ID" value="ASIC019028-PA"/>
    <property type="gene ID" value="ASIC019028"/>
</dbReference>
<organism evidence="1">
    <name type="scientific">Anopheles sinensis</name>
    <name type="common">Mosquito</name>
    <dbReference type="NCBI Taxonomy" id="74873"/>
    <lineage>
        <taxon>Eukaryota</taxon>
        <taxon>Metazoa</taxon>
        <taxon>Ecdysozoa</taxon>
        <taxon>Arthropoda</taxon>
        <taxon>Hexapoda</taxon>
        <taxon>Insecta</taxon>
        <taxon>Pterygota</taxon>
        <taxon>Neoptera</taxon>
        <taxon>Endopterygota</taxon>
        <taxon>Diptera</taxon>
        <taxon>Nematocera</taxon>
        <taxon>Culicoidea</taxon>
        <taxon>Culicidae</taxon>
        <taxon>Anophelinae</taxon>
        <taxon>Anopheles</taxon>
    </lineage>
</organism>
<dbReference type="AlphaFoldDB" id="A0A084WL90"/>
<sequence length="133" mass="15025">MAFYSRTNHHATATLITENKKGKIKQRRAAEKGKHAYYGILSTAKIPSPAPPPPPPPAKAIDGNRCSIKYNQAKRAPCERTVVQCFDRYQFVYFDMLSSGGVWCLEAFGTEVREGELLVVYQPRISRRNISQH</sequence>
<evidence type="ECO:0000313" key="3">
    <source>
        <dbReference type="Proteomes" id="UP000030765"/>
    </source>
</evidence>
<dbReference type="Proteomes" id="UP000030765">
    <property type="component" value="Unassembled WGS sequence"/>
</dbReference>